<protein>
    <recommendedName>
        <fullName evidence="1">Outer membrane protein beta-barrel domain-containing protein</fullName>
    </recommendedName>
</protein>
<dbReference type="AlphaFoldDB" id="A0A172U190"/>
<sequence>MNKILPLITFGILYCLPGFSQNKIGLSGGVQSTTASYKVRDKKQSTEGKVGAQFAISMKVPFDNQLFFAPTISYNLRGFKVQLTDSAVIPGYNVVNNDLTFHTINIAPLFQIDLSKEPSHLFVRFGPGVDVVVKGKEDLIFKDGKTESRQMKFGSEYYSPITTNAILQFGYESQGGFFIFGHYDHGLGSVNNNDFGPDAKHRALGLSLGFYFGRKNPNVFDTRALDAK</sequence>
<evidence type="ECO:0000313" key="2">
    <source>
        <dbReference type="EMBL" id="ANE52884.1"/>
    </source>
</evidence>
<dbReference type="Pfam" id="PF13568">
    <property type="entry name" value="OMP_b-brl_2"/>
    <property type="match status" value="1"/>
</dbReference>
<reference evidence="2 3" key="2">
    <citation type="journal article" date="2016" name="Int. J. Syst. Evol. Microbiol.">
        <title>Flavisolibacter tropicus sp. nov., isolated from tropical soil.</title>
        <authorList>
            <person name="Lee J.J."/>
            <person name="Kang M.S."/>
            <person name="Kim G.S."/>
            <person name="Lee C.S."/>
            <person name="Lim S."/>
            <person name="Lee J."/>
            <person name="Roh S.H."/>
            <person name="Kang H."/>
            <person name="Ha J.M."/>
            <person name="Bae S."/>
            <person name="Jung H.Y."/>
            <person name="Kim M.K."/>
        </authorList>
    </citation>
    <scope>NUCLEOTIDE SEQUENCE [LARGE SCALE GENOMIC DNA]</scope>
    <source>
        <strain evidence="2 3">LCS9</strain>
    </source>
</reference>
<dbReference type="InterPro" id="IPR025665">
    <property type="entry name" value="Beta-barrel_OMP_2"/>
</dbReference>
<dbReference type="Proteomes" id="UP000077177">
    <property type="component" value="Chromosome"/>
</dbReference>
<organism evidence="2 3">
    <name type="scientific">Flavisolibacter tropicus</name>
    <dbReference type="NCBI Taxonomy" id="1492898"/>
    <lineage>
        <taxon>Bacteria</taxon>
        <taxon>Pseudomonadati</taxon>
        <taxon>Bacteroidota</taxon>
        <taxon>Chitinophagia</taxon>
        <taxon>Chitinophagales</taxon>
        <taxon>Chitinophagaceae</taxon>
        <taxon>Flavisolibacter</taxon>
    </lineage>
</organism>
<evidence type="ECO:0000259" key="1">
    <source>
        <dbReference type="Pfam" id="PF13568"/>
    </source>
</evidence>
<dbReference type="KEGG" id="fla:SY85_22780"/>
<feature type="domain" description="Outer membrane protein beta-barrel" evidence="1">
    <location>
        <begin position="19"/>
        <end position="190"/>
    </location>
</feature>
<dbReference type="RefSeq" id="WP_066408145.1">
    <property type="nucleotide sequence ID" value="NZ_CP011390.1"/>
</dbReference>
<dbReference type="STRING" id="1492898.SY85_22780"/>
<gene>
    <name evidence="2" type="ORF">SY85_22780</name>
</gene>
<reference evidence="3" key="1">
    <citation type="submission" date="2015-01" db="EMBL/GenBank/DDBJ databases">
        <title>Flavisolibacter sp./LCS9/ whole genome sequencing.</title>
        <authorList>
            <person name="Kim M.K."/>
            <person name="Srinivasan S."/>
            <person name="Lee J.-J."/>
        </authorList>
    </citation>
    <scope>NUCLEOTIDE SEQUENCE [LARGE SCALE GENOMIC DNA]</scope>
    <source>
        <strain evidence="3">LCS9</strain>
    </source>
</reference>
<evidence type="ECO:0000313" key="3">
    <source>
        <dbReference type="Proteomes" id="UP000077177"/>
    </source>
</evidence>
<dbReference type="EMBL" id="CP011390">
    <property type="protein sequence ID" value="ANE52884.1"/>
    <property type="molecule type" value="Genomic_DNA"/>
</dbReference>
<accession>A0A172U190</accession>
<proteinExistence type="predicted"/>
<keyword evidence="3" id="KW-1185">Reference proteome</keyword>
<dbReference type="OrthoDB" id="651985at2"/>
<name>A0A172U190_9BACT</name>